<proteinExistence type="predicted"/>
<name>A0AAV7LSM5_PLEWA</name>
<sequence>MRLRTAQHKLYDTVDKAEKLLAWLGMKEMEVRWVDEVVTPEGVKVPSNKQIAEAFPGYYQDLYQTRPLQDAHQNSEYLQNIAIPILDTEARGVLEGDINLEEMKAAMTKLRSGKAPGPKRFPAEFFRRLGDILAPHFLNIFLEARKPRNPPSRFEKGRDSGNT</sequence>
<dbReference type="Proteomes" id="UP001066276">
    <property type="component" value="Chromosome 11"/>
</dbReference>
<evidence type="ECO:0000313" key="2">
    <source>
        <dbReference type="Proteomes" id="UP001066276"/>
    </source>
</evidence>
<evidence type="ECO:0000313" key="1">
    <source>
        <dbReference type="EMBL" id="KAJ1091888.1"/>
    </source>
</evidence>
<accession>A0AAV7LSM5</accession>
<keyword evidence="2" id="KW-1185">Reference proteome</keyword>
<dbReference type="EMBL" id="JANPWB010000015">
    <property type="protein sequence ID" value="KAJ1091888.1"/>
    <property type="molecule type" value="Genomic_DNA"/>
</dbReference>
<organism evidence="1 2">
    <name type="scientific">Pleurodeles waltl</name>
    <name type="common">Iberian ribbed newt</name>
    <dbReference type="NCBI Taxonomy" id="8319"/>
    <lineage>
        <taxon>Eukaryota</taxon>
        <taxon>Metazoa</taxon>
        <taxon>Chordata</taxon>
        <taxon>Craniata</taxon>
        <taxon>Vertebrata</taxon>
        <taxon>Euteleostomi</taxon>
        <taxon>Amphibia</taxon>
        <taxon>Batrachia</taxon>
        <taxon>Caudata</taxon>
        <taxon>Salamandroidea</taxon>
        <taxon>Salamandridae</taxon>
        <taxon>Pleurodelinae</taxon>
        <taxon>Pleurodeles</taxon>
    </lineage>
</organism>
<protein>
    <submittedName>
        <fullName evidence="1">Uncharacterized protein</fullName>
    </submittedName>
</protein>
<dbReference type="PANTHER" id="PTHR31635">
    <property type="entry name" value="REVERSE TRANSCRIPTASE DOMAIN-CONTAINING PROTEIN-RELATED"/>
    <property type="match status" value="1"/>
</dbReference>
<comment type="caution">
    <text evidence="1">The sequence shown here is derived from an EMBL/GenBank/DDBJ whole genome shotgun (WGS) entry which is preliminary data.</text>
</comment>
<gene>
    <name evidence="1" type="ORF">NDU88_005002</name>
</gene>
<dbReference type="AlphaFoldDB" id="A0AAV7LSM5"/>
<dbReference type="PANTHER" id="PTHR31635:SF196">
    <property type="entry name" value="REVERSE TRANSCRIPTASE DOMAIN-CONTAINING PROTEIN-RELATED"/>
    <property type="match status" value="1"/>
</dbReference>
<reference evidence="1" key="1">
    <citation type="journal article" date="2022" name="bioRxiv">
        <title>Sequencing and chromosome-scale assembly of the giantPleurodeles waltlgenome.</title>
        <authorList>
            <person name="Brown T."/>
            <person name="Elewa A."/>
            <person name="Iarovenko S."/>
            <person name="Subramanian E."/>
            <person name="Araus A.J."/>
            <person name="Petzold A."/>
            <person name="Susuki M."/>
            <person name="Suzuki K.-i.T."/>
            <person name="Hayashi T."/>
            <person name="Toyoda A."/>
            <person name="Oliveira C."/>
            <person name="Osipova E."/>
            <person name="Leigh N.D."/>
            <person name="Simon A."/>
            <person name="Yun M.H."/>
        </authorList>
    </citation>
    <scope>NUCLEOTIDE SEQUENCE</scope>
    <source>
        <strain evidence="1">20211129_DDA</strain>
        <tissue evidence="1">Liver</tissue>
    </source>
</reference>